<accession>A0A317U4J5</accession>
<comment type="caution">
    <text evidence="1">The sequence shown here is derived from an EMBL/GenBank/DDBJ whole genome shotgun (WGS) entry which is preliminary data.</text>
</comment>
<dbReference type="Proteomes" id="UP000287374">
    <property type="component" value="Unassembled WGS sequence"/>
</dbReference>
<organism evidence="1 3">
    <name type="scientific">Legionella qingyii</name>
    <dbReference type="NCBI Taxonomy" id="2184757"/>
    <lineage>
        <taxon>Bacteria</taxon>
        <taxon>Pseudomonadati</taxon>
        <taxon>Pseudomonadota</taxon>
        <taxon>Gammaproteobacteria</taxon>
        <taxon>Legionellales</taxon>
        <taxon>Legionellaceae</taxon>
        <taxon>Legionella</taxon>
    </lineage>
</organism>
<evidence type="ECO:0008006" key="5">
    <source>
        <dbReference type="Google" id="ProtNLM"/>
    </source>
</evidence>
<dbReference type="Proteomes" id="UP000247152">
    <property type="component" value="Unassembled WGS sequence"/>
</dbReference>
<dbReference type="OrthoDB" id="9869849at2"/>
<dbReference type="AlphaFoldDB" id="A0A317U4J5"/>
<name>A0A317U4J5_9GAMM</name>
<proteinExistence type="predicted"/>
<dbReference type="RefSeq" id="WP_110142594.1">
    <property type="nucleotide sequence ID" value="NZ_QHJG01000015.1"/>
</dbReference>
<reference evidence="1 3" key="1">
    <citation type="submission" date="2018-05" db="EMBL/GenBank/DDBJ databases">
        <title>Legionella qingyii sp.nov., whole genome shotgun sequence.</title>
        <authorList>
            <person name="Wu H."/>
            <person name="Zhu Q."/>
            <person name="Hu C."/>
        </authorList>
    </citation>
    <scope>NUCLEOTIDE SEQUENCE [LARGE SCALE GENOMIC DNA]</scope>
    <source>
        <strain evidence="1 3">HEB18</strain>
    </source>
</reference>
<reference evidence="2 4" key="2">
    <citation type="submission" date="2018-12" db="EMBL/GenBank/DDBJ databases">
        <title>Legionella sp,whole genome shotgun sequence.</title>
        <authorList>
            <person name="Wu H."/>
        </authorList>
    </citation>
    <scope>NUCLEOTIDE SEQUENCE [LARGE SCALE GENOMIC DNA]</scope>
    <source>
        <strain evidence="2">Km489</strain>
        <strain evidence="4">km489</strain>
    </source>
</reference>
<dbReference type="EMBL" id="QHJG01000015">
    <property type="protein sequence ID" value="PWY55686.1"/>
    <property type="molecule type" value="Genomic_DNA"/>
</dbReference>
<sequence length="145" mass="16649">MKKELWLVVLFGLSACTNSKISSDRVFSNAQVLYQKKEQSSHDKQAALQMPSYFIELEYEQGQTNLSPAQVKKVDAMLKKIVYPDEYKIYASFGSSGEKNQVVNLAPVFKRAEDIKSRYSKRVKEIKVAYLKNQKPDCVYIRLLA</sequence>
<dbReference type="PROSITE" id="PS51257">
    <property type="entry name" value="PROKAR_LIPOPROTEIN"/>
    <property type="match status" value="1"/>
</dbReference>
<protein>
    <recommendedName>
        <fullName evidence="5">Lipoprotein</fullName>
    </recommendedName>
</protein>
<evidence type="ECO:0000313" key="4">
    <source>
        <dbReference type="Proteomes" id="UP000287374"/>
    </source>
</evidence>
<keyword evidence="4" id="KW-1185">Reference proteome</keyword>
<dbReference type="EMBL" id="RZGX01000015">
    <property type="protein sequence ID" value="RUR21646.1"/>
    <property type="molecule type" value="Genomic_DNA"/>
</dbReference>
<evidence type="ECO:0000313" key="3">
    <source>
        <dbReference type="Proteomes" id="UP000247152"/>
    </source>
</evidence>
<gene>
    <name evidence="1" type="ORF">DGG96_10355</name>
    <name evidence="2" type="ORF">ELY20_11860</name>
</gene>
<evidence type="ECO:0000313" key="2">
    <source>
        <dbReference type="EMBL" id="RUR21646.1"/>
    </source>
</evidence>
<evidence type="ECO:0000313" key="1">
    <source>
        <dbReference type="EMBL" id="PWY55686.1"/>
    </source>
</evidence>